<dbReference type="PROSITE" id="PS51819">
    <property type="entry name" value="VOC"/>
    <property type="match status" value="1"/>
</dbReference>
<dbReference type="OrthoDB" id="9804235at2"/>
<feature type="domain" description="VOC" evidence="1">
    <location>
        <begin position="7"/>
        <end position="119"/>
    </location>
</feature>
<dbReference type="RefSeq" id="WP_103931373.1">
    <property type="nucleotide sequence ID" value="NZ_FNVA01000001.1"/>
</dbReference>
<dbReference type="PANTHER" id="PTHR33993">
    <property type="entry name" value="GLYOXALASE-RELATED"/>
    <property type="match status" value="1"/>
</dbReference>
<evidence type="ECO:0000313" key="3">
    <source>
        <dbReference type="Proteomes" id="UP000236728"/>
    </source>
</evidence>
<reference evidence="2 3" key="1">
    <citation type="submission" date="2016-10" db="EMBL/GenBank/DDBJ databases">
        <authorList>
            <person name="de Groot N.N."/>
        </authorList>
    </citation>
    <scope>NUCLEOTIDE SEQUENCE [LARGE SCALE GENOMIC DNA]</scope>
    <source>
        <strain evidence="2 3">DSM 22489</strain>
    </source>
</reference>
<dbReference type="Proteomes" id="UP000236728">
    <property type="component" value="Unassembled WGS sequence"/>
</dbReference>
<evidence type="ECO:0000259" key="1">
    <source>
        <dbReference type="PROSITE" id="PS51819"/>
    </source>
</evidence>
<dbReference type="InterPro" id="IPR004360">
    <property type="entry name" value="Glyas_Fos-R_dOase_dom"/>
</dbReference>
<dbReference type="InterPro" id="IPR029068">
    <property type="entry name" value="Glyas_Bleomycin-R_OHBP_Dase"/>
</dbReference>
<dbReference type="EMBL" id="FNVA01000001">
    <property type="protein sequence ID" value="SEF56676.1"/>
    <property type="molecule type" value="Genomic_DNA"/>
</dbReference>
<sequence>MNATGNPFVHLELNSADPAKAKAFYGELFGWEFTDNDMGPMGIYSTFKPSDGPGGGLASMPGGNPGWLAYIGVADVKAATEKAKELGATIHVGPHEIPNVGWMTIMSDPAGAAIAIFQPMTPQG</sequence>
<gene>
    <name evidence="2" type="ORF">SAMN05421819_0438</name>
</gene>
<dbReference type="AlphaFoldDB" id="A0A1H5T1M7"/>
<dbReference type="InterPro" id="IPR037523">
    <property type="entry name" value="VOC_core"/>
</dbReference>
<evidence type="ECO:0000313" key="2">
    <source>
        <dbReference type="EMBL" id="SEF56676.1"/>
    </source>
</evidence>
<keyword evidence="3" id="KW-1185">Reference proteome</keyword>
<protein>
    <recommendedName>
        <fullName evidence="1">VOC domain-containing protein</fullName>
    </recommendedName>
</protein>
<organism evidence="2 3">
    <name type="scientific">Bryocella elongata</name>
    <dbReference type="NCBI Taxonomy" id="863522"/>
    <lineage>
        <taxon>Bacteria</taxon>
        <taxon>Pseudomonadati</taxon>
        <taxon>Acidobacteriota</taxon>
        <taxon>Terriglobia</taxon>
        <taxon>Terriglobales</taxon>
        <taxon>Acidobacteriaceae</taxon>
        <taxon>Bryocella</taxon>
    </lineage>
</organism>
<dbReference type="InterPro" id="IPR052164">
    <property type="entry name" value="Anthracycline_SecMetBiosynth"/>
</dbReference>
<name>A0A1H5T1M7_9BACT</name>
<dbReference type="CDD" id="cd07247">
    <property type="entry name" value="SgaA_N_like"/>
    <property type="match status" value="1"/>
</dbReference>
<dbReference type="Gene3D" id="3.10.180.10">
    <property type="entry name" value="2,3-Dihydroxybiphenyl 1,2-Dioxygenase, domain 1"/>
    <property type="match status" value="1"/>
</dbReference>
<dbReference type="PANTHER" id="PTHR33993:SF14">
    <property type="entry name" value="GB|AAF24581.1"/>
    <property type="match status" value="1"/>
</dbReference>
<proteinExistence type="predicted"/>
<dbReference type="SUPFAM" id="SSF54593">
    <property type="entry name" value="Glyoxalase/Bleomycin resistance protein/Dihydroxybiphenyl dioxygenase"/>
    <property type="match status" value="1"/>
</dbReference>
<accession>A0A1H5T1M7</accession>
<dbReference type="Pfam" id="PF00903">
    <property type="entry name" value="Glyoxalase"/>
    <property type="match status" value="1"/>
</dbReference>